<dbReference type="Pfam" id="PF17917">
    <property type="entry name" value="RT_RNaseH"/>
    <property type="match status" value="1"/>
</dbReference>
<keyword evidence="5" id="KW-0378">Hydrolase</keyword>
<keyword evidence="1" id="KW-0808">Transferase</keyword>
<proteinExistence type="predicted"/>
<evidence type="ECO:0000256" key="1">
    <source>
        <dbReference type="ARBA" id="ARBA00022679"/>
    </source>
</evidence>
<reference evidence="9" key="2">
    <citation type="submission" date="2022-01" db="EMBL/GenBank/DDBJ databases">
        <authorList>
            <person name="Yamashiro T."/>
            <person name="Shiraishi A."/>
            <person name="Satake H."/>
            <person name="Nakayama K."/>
        </authorList>
    </citation>
    <scope>NUCLEOTIDE SEQUENCE</scope>
</reference>
<dbReference type="GO" id="GO:0003964">
    <property type="term" value="F:RNA-directed DNA polymerase activity"/>
    <property type="evidence" value="ECO:0007669"/>
    <property type="project" value="UniProtKB-KW"/>
</dbReference>
<evidence type="ECO:0000256" key="6">
    <source>
        <dbReference type="ARBA" id="ARBA00022918"/>
    </source>
</evidence>
<keyword evidence="3" id="KW-0540">Nuclease</keyword>
<evidence type="ECO:0000259" key="8">
    <source>
        <dbReference type="Pfam" id="PF17917"/>
    </source>
</evidence>
<keyword evidence="2" id="KW-0548">Nucleotidyltransferase</keyword>
<evidence type="ECO:0000256" key="7">
    <source>
        <dbReference type="SAM" id="SignalP"/>
    </source>
</evidence>
<feature type="signal peptide" evidence="7">
    <location>
        <begin position="1"/>
        <end position="21"/>
    </location>
</feature>
<evidence type="ECO:0000256" key="5">
    <source>
        <dbReference type="ARBA" id="ARBA00022801"/>
    </source>
</evidence>
<comment type="caution">
    <text evidence="9">The sequence shown here is derived from an EMBL/GenBank/DDBJ whole genome shotgun (WGS) entry which is preliminary data.</text>
</comment>
<dbReference type="InterPro" id="IPR041373">
    <property type="entry name" value="RT_RNaseH"/>
</dbReference>
<keyword evidence="6 9" id="KW-0695">RNA-directed DNA polymerase</keyword>
<keyword evidence="7" id="KW-0732">Signal</keyword>
<name>A0ABQ5B009_9ASTR</name>
<organism evidence="9 10">
    <name type="scientific">Tanacetum coccineum</name>
    <dbReference type="NCBI Taxonomy" id="301880"/>
    <lineage>
        <taxon>Eukaryota</taxon>
        <taxon>Viridiplantae</taxon>
        <taxon>Streptophyta</taxon>
        <taxon>Embryophyta</taxon>
        <taxon>Tracheophyta</taxon>
        <taxon>Spermatophyta</taxon>
        <taxon>Magnoliopsida</taxon>
        <taxon>eudicotyledons</taxon>
        <taxon>Gunneridae</taxon>
        <taxon>Pentapetalae</taxon>
        <taxon>asterids</taxon>
        <taxon>campanulids</taxon>
        <taxon>Asterales</taxon>
        <taxon>Asteraceae</taxon>
        <taxon>Asteroideae</taxon>
        <taxon>Anthemideae</taxon>
        <taxon>Anthemidinae</taxon>
        <taxon>Tanacetum</taxon>
    </lineage>
</organism>
<keyword evidence="4" id="KW-0255">Endonuclease</keyword>
<dbReference type="PANTHER" id="PTHR34072:SF57">
    <property type="entry name" value="RNA-DIRECTED DNA POLYMERASE"/>
    <property type="match status" value="1"/>
</dbReference>
<gene>
    <name evidence="9" type="ORF">Tco_0841350</name>
</gene>
<protein>
    <submittedName>
        <fullName evidence="9">Reverse transcriptase domain-containing protein</fullName>
    </submittedName>
</protein>
<evidence type="ECO:0000256" key="4">
    <source>
        <dbReference type="ARBA" id="ARBA00022759"/>
    </source>
</evidence>
<evidence type="ECO:0000256" key="3">
    <source>
        <dbReference type="ARBA" id="ARBA00022722"/>
    </source>
</evidence>
<feature type="domain" description="Reverse transcriptase RNase H-like" evidence="8">
    <location>
        <begin position="103"/>
        <end position="134"/>
    </location>
</feature>
<keyword evidence="10" id="KW-1185">Reference proteome</keyword>
<evidence type="ECO:0000256" key="2">
    <source>
        <dbReference type="ARBA" id="ARBA00022695"/>
    </source>
</evidence>
<dbReference type="PANTHER" id="PTHR34072">
    <property type="entry name" value="ENZYMATIC POLYPROTEIN-RELATED"/>
    <property type="match status" value="1"/>
</dbReference>
<sequence>MANLFPLLFLLPPLRQPYTSSCDCSMNIRNAQEELHNSVKMDDPSITMEEYIKLEAEKTRRSGQEFNWKVATCGTVFRVPPYPFSYPTKRLNMEEVLAKFIDEVYTDHSALKYLFAKKDSKARLLRWVLLLQEFTFKVIDTKGAENLAADHLSRLENPYENVLDPKEVNEKFPLETLNMVTQVPMVCRLCKLPRGEFHCQEAVDILEACHSGPTGGHYDANYNRQKGFLTQDFNGHQIIQRAHELGPAPDVTLVSVKEKFRNVMKCHKIPSNFTKSLTVCGASNSWARTRLPRVEQIHTRRGRLLSKWLKAKSLTPTNDARVVCKFLNPHLRPNSCTSCSS</sequence>
<evidence type="ECO:0000313" key="9">
    <source>
        <dbReference type="EMBL" id="GJT06888.1"/>
    </source>
</evidence>
<dbReference type="Proteomes" id="UP001151760">
    <property type="component" value="Unassembled WGS sequence"/>
</dbReference>
<reference evidence="9" key="1">
    <citation type="journal article" date="2022" name="Int. J. Mol. Sci.">
        <title>Draft Genome of Tanacetum Coccineum: Genomic Comparison of Closely Related Tanacetum-Family Plants.</title>
        <authorList>
            <person name="Yamashiro T."/>
            <person name="Shiraishi A."/>
            <person name="Nakayama K."/>
            <person name="Satake H."/>
        </authorList>
    </citation>
    <scope>NUCLEOTIDE SEQUENCE</scope>
</reference>
<feature type="chain" id="PRO_5046338748" evidence="7">
    <location>
        <begin position="22"/>
        <end position="341"/>
    </location>
</feature>
<dbReference type="EMBL" id="BQNB010012705">
    <property type="protein sequence ID" value="GJT06888.1"/>
    <property type="molecule type" value="Genomic_DNA"/>
</dbReference>
<evidence type="ECO:0000313" key="10">
    <source>
        <dbReference type="Proteomes" id="UP001151760"/>
    </source>
</evidence>
<accession>A0ABQ5B009</accession>